<feature type="region of interest" description="Disordered" evidence="1">
    <location>
        <begin position="159"/>
        <end position="216"/>
    </location>
</feature>
<evidence type="ECO:0000256" key="1">
    <source>
        <dbReference type="SAM" id="MobiDB-lite"/>
    </source>
</evidence>
<evidence type="ECO:0000313" key="4">
    <source>
        <dbReference type="Proteomes" id="UP000676885"/>
    </source>
</evidence>
<evidence type="ECO:0000313" key="3">
    <source>
        <dbReference type="EMBL" id="QWC11826.1"/>
    </source>
</evidence>
<gene>
    <name evidence="3" type="ORF">KKR91_13115</name>
</gene>
<feature type="region of interest" description="Disordered" evidence="1">
    <location>
        <begin position="231"/>
        <end position="252"/>
    </location>
</feature>
<reference evidence="3 4" key="1">
    <citation type="submission" date="2021-05" db="EMBL/GenBank/DDBJ databases">
        <title>Novel species in genus Arthrobacter.</title>
        <authorList>
            <person name="Zhang G."/>
        </authorList>
    </citation>
    <scope>NUCLEOTIDE SEQUENCE [LARGE SCALE GENOMIC DNA]</scope>
    <source>
        <strain evidence="4">zg-ZUI227</strain>
    </source>
</reference>
<keyword evidence="2" id="KW-1133">Transmembrane helix</keyword>
<name>A0A975R2R9_9MICC</name>
<feature type="compositionally biased region" description="Low complexity" evidence="1">
    <location>
        <begin position="159"/>
        <end position="175"/>
    </location>
</feature>
<feature type="compositionally biased region" description="Polar residues" evidence="1">
    <location>
        <begin position="65"/>
        <end position="80"/>
    </location>
</feature>
<evidence type="ECO:0000256" key="2">
    <source>
        <dbReference type="SAM" id="Phobius"/>
    </source>
</evidence>
<dbReference type="AlphaFoldDB" id="A0A975R2R9"/>
<proteinExistence type="predicted"/>
<feature type="transmembrane region" description="Helical" evidence="2">
    <location>
        <begin position="92"/>
        <end position="113"/>
    </location>
</feature>
<keyword evidence="4" id="KW-1185">Reference proteome</keyword>
<sequence length="322" mass="32821">MILAVTVGLWLLWVAPYMLRRPASALPAVLPPPSSTAIRSSISADGLSQQGNIMNNTASARPGTSAATTSPASENARPQATQPAFRIRYGRAALALAGALAVVTVIAGLPLALFGAASWWLPAGAAVLTAAVVASLRTLAVRDRRSRVNAAFRAAMASGSARRAAEPEAAPAEAPVVQERPQRETVLFDAESTGTAKVDDAGETSVSTAPGSPDRPLTAAELRTAALAVAAQAAPQAPAGPPKTSTTPWEPVEVPKPTYVEAAVAPRAAPEPIVLPQTPKPAARTSIRAGAEAAAADNAAGAEAALNTGKINLDDVLQRRRA</sequence>
<dbReference type="EMBL" id="CP076022">
    <property type="protein sequence ID" value="QWC11826.1"/>
    <property type="molecule type" value="Genomic_DNA"/>
</dbReference>
<keyword evidence="2" id="KW-0812">Transmembrane</keyword>
<accession>A0A975R2R9</accession>
<dbReference type="KEGG" id="ajg:KKR91_13115"/>
<feature type="region of interest" description="Disordered" evidence="1">
    <location>
        <begin position="53"/>
        <end position="80"/>
    </location>
</feature>
<keyword evidence="2" id="KW-0472">Membrane</keyword>
<organism evidence="3 4">
    <name type="scientific">Arthrobacter jiangjiafuii</name>
    <dbReference type="NCBI Taxonomy" id="2817475"/>
    <lineage>
        <taxon>Bacteria</taxon>
        <taxon>Bacillati</taxon>
        <taxon>Actinomycetota</taxon>
        <taxon>Actinomycetes</taxon>
        <taxon>Micrococcales</taxon>
        <taxon>Micrococcaceae</taxon>
        <taxon>Arthrobacter</taxon>
    </lineage>
</organism>
<protein>
    <submittedName>
        <fullName evidence="3">Uncharacterized protein</fullName>
    </submittedName>
</protein>
<feature type="transmembrane region" description="Helical" evidence="2">
    <location>
        <begin position="119"/>
        <end position="140"/>
    </location>
</feature>
<dbReference type="Proteomes" id="UP000676885">
    <property type="component" value="Chromosome"/>
</dbReference>